<keyword evidence="3" id="KW-0813">Transport</keyword>
<keyword evidence="5 7" id="KW-1133">Transmembrane helix</keyword>
<feature type="transmembrane region" description="Helical" evidence="7">
    <location>
        <begin position="110"/>
        <end position="131"/>
    </location>
</feature>
<feature type="transmembrane region" description="Helical" evidence="7">
    <location>
        <begin position="515"/>
        <end position="538"/>
    </location>
</feature>
<feature type="transmembrane region" description="Helical" evidence="7">
    <location>
        <begin position="277"/>
        <end position="299"/>
    </location>
</feature>
<dbReference type="PANTHER" id="PTHR10332:SF88">
    <property type="entry name" value="EQUILIBRATIVE NUCLEOSIDE TRANSPORTER 1, ISOFORM A"/>
    <property type="match status" value="1"/>
</dbReference>
<feature type="transmembrane region" description="Helical" evidence="7">
    <location>
        <begin position="240"/>
        <end position="265"/>
    </location>
</feature>
<feature type="transmembrane region" description="Helical" evidence="7">
    <location>
        <begin position="412"/>
        <end position="432"/>
    </location>
</feature>
<name>A0A1D2NIC9_ORCCI</name>
<dbReference type="PANTHER" id="PTHR10332">
    <property type="entry name" value="EQUILIBRATIVE NUCLEOSIDE TRANSPORTER"/>
    <property type="match status" value="1"/>
</dbReference>
<dbReference type="Pfam" id="PF01733">
    <property type="entry name" value="Nucleoside_tran"/>
    <property type="match status" value="1"/>
</dbReference>
<reference evidence="8 9" key="1">
    <citation type="journal article" date="2016" name="Genome Biol. Evol.">
        <title>Gene Family Evolution Reflects Adaptation to Soil Environmental Stressors in the Genome of the Collembolan Orchesella cincta.</title>
        <authorList>
            <person name="Faddeeva-Vakhrusheva A."/>
            <person name="Derks M.F."/>
            <person name="Anvar S.Y."/>
            <person name="Agamennone V."/>
            <person name="Suring W."/>
            <person name="Smit S."/>
            <person name="van Straalen N.M."/>
            <person name="Roelofs D."/>
        </authorList>
    </citation>
    <scope>NUCLEOTIDE SEQUENCE [LARGE SCALE GENOMIC DNA]</scope>
    <source>
        <tissue evidence="8">Mixed pool</tissue>
    </source>
</reference>
<evidence type="ECO:0000256" key="5">
    <source>
        <dbReference type="ARBA" id="ARBA00022989"/>
    </source>
</evidence>
<keyword evidence="9" id="KW-1185">Reference proteome</keyword>
<feature type="transmembrane region" description="Helical" evidence="7">
    <location>
        <begin position="210"/>
        <end position="228"/>
    </location>
</feature>
<dbReference type="Proteomes" id="UP000094527">
    <property type="component" value="Unassembled WGS sequence"/>
</dbReference>
<evidence type="ECO:0000256" key="4">
    <source>
        <dbReference type="ARBA" id="ARBA00022692"/>
    </source>
</evidence>
<evidence type="ECO:0000256" key="1">
    <source>
        <dbReference type="ARBA" id="ARBA00004141"/>
    </source>
</evidence>
<dbReference type="AlphaFoldDB" id="A0A1D2NIC9"/>
<dbReference type="PRINTS" id="PR01130">
    <property type="entry name" value="DERENTRNSPRT"/>
</dbReference>
<dbReference type="GO" id="GO:0005337">
    <property type="term" value="F:nucleoside transmembrane transporter activity"/>
    <property type="evidence" value="ECO:0007669"/>
    <property type="project" value="InterPro"/>
</dbReference>
<dbReference type="OrthoDB" id="46396at2759"/>
<proteinExistence type="inferred from homology"/>
<feature type="transmembrane region" description="Helical" evidence="7">
    <location>
        <begin position="178"/>
        <end position="198"/>
    </location>
</feature>
<dbReference type="STRING" id="48709.A0A1D2NIC9"/>
<feature type="transmembrane region" description="Helical" evidence="7">
    <location>
        <begin position="444"/>
        <end position="461"/>
    </location>
</feature>
<sequence length="541" mass="61253">MAFLSQSRFSWSLLQEEEEEEEEDDEDETSTLVLYHRGKKGVKYKNRNGWYPVEELEMASVNLQHDDIGSINAINEEIDQDTDALEETLIRPEDDDRDIVACLPPRDRYWGVYAIFYFLGITTLLPWNFFINADQYWMYKFRNTNETANDTGIEATWEAVGDDHYHSPHGKTHFQASFTSYLAIASNIPSTLCFLVNTYISRFITSNTKIIVSLAITFVIFLGSTVLVQVNTDAWQQEFFVVTMVSVVLMNAFCSFFQCGLLGIVGKFPAEYTTATMSGQALGGIFAACANILSIFLGADQVRSALIYFVLGSGSLLFSLCVAVILPKTIFYKFYVGDKTHQAYRWIENYPPEARLRPPDVKRVKSWMFIFKKVWQQAVAAMMTFVVTLAGFPALVVLVVSEDVPSIWNDKYYHPVVSFLVFACGDYLGRIFSGSLKLPEKNSPWTLVFSVLRIGIIPMIMMSNLQPRHYLPVVFNSDIEFAIISFFFGFSNGYLANIVFINAPQLVSREDQEDANGVVTTFLGLGLSIGVTLSYFLLRLV</sequence>
<dbReference type="InterPro" id="IPR036259">
    <property type="entry name" value="MFS_trans_sf"/>
</dbReference>
<gene>
    <name evidence="8" type="ORF">Ocin01_01659</name>
</gene>
<dbReference type="SUPFAM" id="SSF103473">
    <property type="entry name" value="MFS general substrate transporter"/>
    <property type="match status" value="1"/>
</dbReference>
<evidence type="ECO:0000256" key="3">
    <source>
        <dbReference type="ARBA" id="ARBA00022448"/>
    </source>
</evidence>
<evidence type="ECO:0000256" key="2">
    <source>
        <dbReference type="ARBA" id="ARBA00007965"/>
    </source>
</evidence>
<keyword evidence="4 7" id="KW-0812">Transmembrane</keyword>
<evidence type="ECO:0000256" key="7">
    <source>
        <dbReference type="SAM" id="Phobius"/>
    </source>
</evidence>
<accession>A0A1D2NIC9</accession>
<comment type="caution">
    <text evidence="8">The sequence shown here is derived from an EMBL/GenBank/DDBJ whole genome shotgun (WGS) entry which is preliminary data.</text>
</comment>
<evidence type="ECO:0000256" key="6">
    <source>
        <dbReference type="ARBA" id="ARBA00023136"/>
    </source>
</evidence>
<comment type="subcellular location">
    <subcellularLocation>
        <location evidence="1">Membrane</location>
        <topology evidence="1">Multi-pass membrane protein</topology>
    </subcellularLocation>
</comment>
<comment type="similarity">
    <text evidence="2">Belongs to the SLC29A/ENT transporter (TC 2.A.57) family.</text>
</comment>
<dbReference type="GO" id="GO:0005886">
    <property type="term" value="C:plasma membrane"/>
    <property type="evidence" value="ECO:0007669"/>
    <property type="project" value="TreeGrafter"/>
</dbReference>
<evidence type="ECO:0000313" key="8">
    <source>
        <dbReference type="EMBL" id="ODN05038.1"/>
    </source>
</evidence>
<dbReference type="InterPro" id="IPR002259">
    <property type="entry name" value="Eqnu_transpt"/>
</dbReference>
<dbReference type="PIRSF" id="PIRSF016379">
    <property type="entry name" value="ENT"/>
    <property type="match status" value="1"/>
</dbReference>
<keyword evidence="6 7" id="KW-0472">Membrane</keyword>
<dbReference type="EMBL" id="LJIJ01000031">
    <property type="protein sequence ID" value="ODN05038.1"/>
    <property type="molecule type" value="Genomic_DNA"/>
</dbReference>
<organism evidence="8 9">
    <name type="scientific">Orchesella cincta</name>
    <name type="common">Springtail</name>
    <name type="synonym">Podura cincta</name>
    <dbReference type="NCBI Taxonomy" id="48709"/>
    <lineage>
        <taxon>Eukaryota</taxon>
        <taxon>Metazoa</taxon>
        <taxon>Ecdysozoa</taxon>
        <taxon>Arthropoda</taxon>
        <taxon>Hexapoda</taxon>
        <taxon>Collembola</taxon>
        <taxon>Entomobryomorpha</taxon>
        <taxon>Entomobryoidea</taxon>
        <taxon>Orchesellidae</taxon>
        <taxon>Orchesellinae</taxon>
        <taxon>Orchesella</taxon>
    </lineage>
</organism>
<feature type="transmembrane region" description="Helical" evidence="7">
    <location>
        <begin position="378"/>
        <end position="400"/>
    </location>
</feature>
<evidence type="ECO:0000313" key="9">
    <source>
        <dbReference type="Proteomes" id="UP000094527"/>
    </source>
</evidence>
<protein>
    <submittedName>
        <fullName evidence="8">Equilibrative nucleoside transporter 1</fullName>
    </submittedName>
</protein>
<dbReference type="OMA" id="KYKFRNT"/>
<feature type="transmembrane region" description="Helical" evidence="7">
    <location>
        <begin position="481"/>
        <end position="503"/>
    </location>
</feature>
<feature type="transmembrane region" description="Helical" evidence="7">
    <location>
        <begin position="305"/>
        <end position="326"/>
    </location>
</feature>